<keyword evidence="2" id="KW-1185">Reference proteome</keyword>
<reference evidence="1 2" key="1">
    <citation type="journal article" date="2021" name="Commun. Biol.">
        <title>The genome of Shorea leprosula (Dipterocarpaceae) highlights the ecological relevance of drought in aseasonal tropical rainforests.</title>
        <authorList>
            <person name="Ng K.K.S."/>
            <person name="Kobayashi M.J."/>
            <person name="Fawcett J.A."/>
            <person name="Hatakeyama M."/>
            <person name="Paape T."/>
            <person name="Ng C.H."/>
            <person name="Ang C.C."/>
            <person name="Tnah L.H."/>
            <person name="Lee C.T."/>
            <person name="Nishiyama T."/>
            <person name="Sese J."/>
            <person name="O'Brien M.J."/>
            <person name="Copetti D."/>
            <person name="Mohd Noor M.I."/>
            <person name="Ong R.C."/>
            <person name="Putra M."/>
            <person name="Sireger I.Z."/>
            <person name="Indrioko S."/>
            <person name="Kosugi Y."/>
            <person name="Izuno A."/>
            <person name="Isagi Y."/>
            <person name="Lee S.L."/>
            <person name="Shimizu K.K."/>
        </authorList>
    </citation>
    <scope>NUCLEOTIDE SEQUENCE [LARGE SCALE GENOMIC DNA]</scope>
    <source>
        <strain evidence="1">214</strain>
    </source>
</reference>
<accession>A0AAV5I4H2</accession>
<evidence type="ECO:0000313" key="1">
    <source>
        <dbReference type="EMBL" id="GKU93990.1"/>
    </source>
</evidence>
<dbReference type="PANTHER" id="PTHR34567:SF7">
    <property type="entry name" value="PENTATRICOPEPTIDE REPEAT-CONTAINING-LIKE PROTEIN"/>
    <property type="match status" value="1"/>
</dbReference>
<gene>
    <name evidence="1" type="ORF">SLEP1_g7534</name>
</gene>
<organism evidence="1 2">
    <name type="scientific">Rubroshorea leprosula</name>
    <dbReference type="NCBI Taxonomy" id="152421"/>
    <lineage>
        <taxon>Eukaryota</taxon>
        <taxon>Viridiplantae</taxon>
        <taxon>Streptophyta</taxon>
        <taxon>Embryophyta</taxon>
        <taxon>Tracheophyta</taxon>
        <taxon>Spermatophyta</taxon>
        <taxon>Magnoliopsida</taxon>
        <taxon>eudicotyledons</taxon>
        <taxon>Gunneridae</taxon>
        <taxon>Pentapetalae</taxon>
        <taxon>rosids</taxon>
        <taxon>malvids</taxon>
        <taxon>Malvales</taxon>
        <taxon>Dipterocarpaceae</taxon>
        <taxon>Rubroshorea</taxon>
    </lineage>
</organism>
<dbReference type="EMBL" id="BPVZ01000007">
    <property type="protein sequence ID" value="GKU93990.1"/>
    <property type="molecule type" value="Genomic_DNA"/>
</dbReference>
<dbReference type="AlphaFoldDB" id="A0AAV5I4H2"/>
<name>A0AAV5I4H2_9ROSI</name>
<evidence type="ECO:0008006" key="3">
    <source>
        <dbReference type="Google" id="ProtNLM"/>
    </source>
</evidence>
<sequence>MATWRRCHDQTTYRHESKNMARQPRHWKPNDVVYRNGDMHDQSQPNDTLSFENNFCWIVGGMSREWFEDAKKNIHLSDKVMQWNDSAAKEAFFDAKTRLWAEFRNCPPYISLPSPDIYIDNIDWNSDNETEDLDDQFLSISDVEADAQEVDGDNVFPASFYIPLDQIKATGWDDF</sequence>
<dbReference type="PANTHER" id="PTHR34567">
    <property type="entry name" value="FK506-BINDING-LIKE PROTEIN"/>
    <property type="match status" value="1"/>
</dbReference>
<protein>
    <recommendedName>
        <fullName evidence="3">Transposase</fullName>
    </recommendedName>
</protein>
<dbReference type="Proteomes" id="UP001054252">
    <property type="component" value="Unassembled WGS sequence"/>
</dbReference>
<proteinExistence type="predicted"/>
<evidence type="ECO:0000313" key="2">
    <source>
        <dbReference type="Proteomes" id="UP001054252"/>
    </source>
</evidence>
<comment type="caution">
    <text evidence="1">The sequence shown here is derived from an EMBL/GenBank/DDBJ whole genome shotgun (WGS) entry which is preliminary data.</text>
</comment>